<dbReference type="Gene3D" id="3.10.100.10">
    <property type="entry name" value="Mannose-Binding Protein A, subunit A"/>
    <property type="match status" value="1"/>
</dbReference>
<gene>
    <name evidence="3" type="ORF">CAMP_LOCUS8007</name>
</gene>
<name>A0A9P1IHY4_9PELO</name>
<dbReference type="PANTHER" id="PTHR23124">
    <property type="entry name" value="C-TYPE LECTIN DOMAIN-CONTAINING PROTEIN-RELATED-RELATED"/>
    <property type="match status" value="1"/>
</dbReference>
<dbReference type="SUPFAM" id="SSF56436">
    <property type="entry name" value="C-type lectin-like"/>
    <property type="match status" value="1"/>
</dbReference>
<proteinExistence type="predicted"/>
<sequence>MLLKLCSLLAFVSLSYQDCGCSSSNSTCSSSSSSSGLDSLDDLDYQMSSTPGYVDACPYGWKLFNRSKGAWCIRTFSGVINETAAETRCAKRGAVLTSFETAAERYYVFDQGINQMWDKYNQTSGMIWIGMKRKPECSTADYASLTGCTGANAYYWTDGFTTGTAGTYWATYQPDFKSNVQTCVAMYLLIGVSPTGDVRYPGSFDDVVCDVSIQASLYQSIRGYACGKKADLISLSSSS</sequence>
<protein>
    <recommendedName>
        <fullName evidence="2">C-type lectin domain-containing protein</fullName>
    </recommendedName>
</protein>
<dbReference type="SMART" id="SM00034">
    <property type="entry name" value="CLECT"/>
    <property type="match status" value="1"/>
</dbReference>
<dbReference type="InterPro" id="IPR001304">
    <property type="entry name" value="C-type_lectin-like"/>
</dbReference>
<dbReference type="InterPro" id="IPR016187">
    <property type="entry name" value="CTDL_fold"/>
</dbReference>
<dbReference type="AlphaFoldDB" id="A0A9P1IHY4"/>
<keyword evidence="4" id="KW-1185">Reference proteome</keyword>
<feature type="signal peptide" evidence="1">
    <location>
        <begin position="1"/>
        <end position="17"/>
    </location>
</feature>
<evidence type="ECO:0000259" key="2">
    <source>
        <dbReference type="PROSITE" id="PS50041"/>
    </source>
</evidence>
<dbReference type="Proteomes" id="UP001152747">
    <property type="component" value="Unassembled WGS sequence"/>
</dbReference>
<dbReference type="InterPro" id="IPR016186">
    <property type="entry name" value="C-type_lectin-like/link_sf"/>
</dbReference>
<evidence type="ECO:0000256" key="1">
    <source>
        <dbReference type="SAM" id="SignalP"/>
    </source>
</evidence>
<feature type="chain" id="PRO_5040433770" description="C-type lectin domain-containing protein" evidence="1">
    <location>
        <begin position="18"/>
        <end position="239"/>
    </location>
</feature>
<accession>A0A9P1IHY4</accession>
<feature type="domain" description="C-type lectin" evidence="2">
    <location>
        <begin position="68"/>
        <end position="210"/>
    </location>
</feature>
<evidence type="ECO:0000313" key="3">
    <source>
        <dbReference type="EMBL" id="CAI5445370.1"/>
    </source>
</evidence>
<organism evidence="3 4">
    <name type="scientific">Caenorhabditis angaria</name>
    <dbReference type="NCBI Taxonomy" id="860376"/>
    <lineage>
        <taxon>Eukaryota</taxon>
        <taxon>Metazoa</taxon>
        <taxon>Ecdysozoa</taxon>
        <taxon>Nematoda</taxon>
        <taxon>Chromadorea</taxon>
        <taxon>Rhabditida</taxon>
        <taxon>Rhabditina</taxon>
        <taxon>Rhabditomorpha</taxon>
        <taxon>Rhabditoidea</taxon>
        <taxon>Rhabditidae</taxon>
        <taxon>Peloderinae</taxon>
        <taxon>Caenorhabditis</taxon>
    </lineage>
</organism>
<reference evidence="3" key="1">
    <citation type="submission" date="2022-11" db="EMBL/GenBank/DDBJ databases">
        <authorList>
            <person name="Kikuchi T."/>
        </authorList>
    </citation>
    <scope>NUCLEOTIDE SEQUENCE</scope>
    <source>
        <strain evidence="3">PS1010</strain>
    </source>
</reference>
<keyword evidence="1" id="KW-0732">Signal</keyword>
<evidence type="ECO:0000313" key="4">
    <source>
        <dbReference type="Proteomes" id="UP001152747"/>
    </source>
</evidence>
<dbReference type="EMBL" id="CANHGI010000003">
    <property type="protein sequence ID" value="CAI5445370.1"/>
    <property type="molecule type" value="Genomic_DNA"/>
</dbReference>
<dbReference type="PROSITE" id="PS50041">
    <property type="entry name" value="C_TYPE_LECTIN_2"/>
    <property type="match status" value="1"/>
</dbReference>
<comment type="caution">
    <text evidence="3">The sequence shown here is derived from an EMBL/GenBank/DDBJ whole genome shotgun (WGS) entry which is preliminary data.</text>
</comment>